<proteinExistence type="predicted"/>
<evidence type="ECO:0000313" key="2">
    <source>
        <dbReference type="Proteomes" id="UP000886520"/>
    </source>
</evidence>
<keyword evidence="2" id="KW-1185">Reference proteome</keyword>
<accession>A0A9D4UIZ2</accession>
<dbReference type="EMBL" id="JABFUD020000016">
    <property type="protein sequence ID" value="KAI5068766.1"/>
    <property type="molecule type" value="Genomic_DNA"/>
</dbReference>
<gene>
    <name evidence="1" type="ORF">GOP47_0017111</name>
</gene>
<evidence type="ECO:0000313" key="1">
    <source>
        <dbReference type="EMBL" id="KAI5068766.1"/>
    </source>
</evidence>
<sequence>MSAVNGLYKALYSHDLSLEWQKKIVKTHTHITKNTNLTAQPPHKEGVTLLSYPAARSPQRGKVQITPPFLACVRERETITSITYYPPPCGGHLSLSPKDLSL</sequence>
<dbReference type="AlphaFoldDB" id="A0A9D4UIZ2"/>
<reference evidence="1" key="1">
    <citation type="submission" date="2021-01" db="EMBL/GenBank/DDBJ databases">
        <title>Adiantum capillus-veneris genome.</title>
        <authorList>
            <person name="Fang Y."/>
            <person name="Liao Q."/>
        </authorList>
    </citation>
    <scope>NUCLEOTIDE SEQUENCE</scope>
    <source>
        <strain evidence="1">H3</strain>
        <tissue evidence="1">Leaf</tissue>
    </source>
</reference>
<dbReference type="Proteomes" id="UP000886520">
    <property type="component" value="Chromosome 16"/>
</dbReference>
<name>A0A9D4UIZ2_ADICA</name>
<organism evidence="1 2">
    <name type="scientific">Adiantum capillus-veneris</name>
    <name type="common">Maidenhair fern</name>
    <dbReference type="NCBI Taxonomy" id="13818"/>
    <lineage>
        <taxon>Eukaryota</taxon>
        <taxon>Viridiplantae</taxon>
        <taxon>Streptophyta</taxon>
        <taxon>Embryophyta</taxon>
        <taxon>Tracheophyta</taxon>
        <taxon>Polypodiopsida</taxon>
        <taxon>Polypodiidae</taxon>
        <taxon>Polypodiales</taxon>
        <taxon>Pteridineae</taxon>
        <taxon>Pteridaceae</taxon>
        <taxon>Vittarioideae</taxon>
        <taxon>Adiantum</taxon>
    </lineage>
</organism>
<comment type="caution">
    <text evidence="1">The sequence shown here is derived from an EMBL/GenBank/DDBJ whole genome shotgun (WGS) entry which is preliminary data.</text>
</comment>
<protein>
    <submittedName>
        <fullName evidence="1">Uncharacterized protein</fullName>
    </submittedName>
</protein>